<proteinExistence type="inferred from homology"/>
<dbReference type="Gene3D" id="3.90.950.10">
    <property type="match status" value="1"/>
</dbReference>
<evidence type="ECO:0000256" key="2">
    <source>
        <dbReference type="ARBA" id="ARBA00022490"/>
    </source>
</evidence>
<comment type="function">
    <text evidence="6 9">Nucleoside triphosphate pyrophosphatase that hydrolyzes 7-methyl-GTP (m(7)GTP). May have a dual role in cell division arrest and in preventing the incorporation of modified nucleotides into cellular nucleic acids.</text>
</comment>
<evidence type="ECO:0000256" key="8">
    <source>
        <dbReference type="ARBA" id="ARBA00068163"/>
    </source>
</evidence>
<dbReference type="GO" id="GO:0005737">
    <property type="term" value="C:cytoplasm"/>
    <property type="evidence" value="ECO:0007669"/>
    <property type="project" value="UniProtKB-SubCell"/>
</dbReference>
<gene>
    <name evidence="10" type="ORF">NNL22_07825</name>
</gene>
<evidence type="ECO:0000256" key="3">
    <source>
        <dbReference type="ARBA" id="ARBA00022801"/>
    </source>
</evidence>
<comment type="caution">
    <text evidence="9">Lacks conserved residue(s) required for the propagation of feature annotation.</text>
</comment>
<dbReference type="CDD" id="cd00555">
    <property type="entry name" value="Maf"/>
    <property type="match status" value="1"/>
</dbReference>
<keyword evidence="4 9" id="KW-0546">Nucleotide metabolism</keyword>
<dbReference type="SUPFAM" id="SSF52972">
    <property type="entry name" value="ITPase-like"/>
    <property type="match status" value="1"/>
</dbReference>
<dbReference type="Proteomes" id="UP001164472">
    <property type="component" value="Chromosome"/>
</dbReference>
<comment type="cofactor">
    <cofactor evidence="9">
        <name>a divalent metal cation</name>
        <dbReference type="ChEBI" id="CHEBI:60240"/>
    </cofactor>
</comment>
<sequence length="200" mass="22463">MPLVLASSSPYRKQILERINIPFTTYSPDIDESAHKNESAKELVTRLTGEKAWATKENFPNHLIISSDQVATLDDGTILTKPHTHENAIKQLKKCNSKTITFLTGLSLLNSNTNKQQLIVEPFEVTFRSLSDSEIENYLRIEKPYDCAGSFKVEGLGICLFEKLNGNDINALVGLPLIRLLELLRNESINPLIIPPPRHI</sequence>
<feature type="site" description="Important for substrate specificity" evidence="9">
    <location>
        <position position="69"/>
    </location>
</feature>
<dbReference type="HAMAP" id="MF_00528">
    <property type="entry name" value="Maf"/>
    <property type="match status" value="1"/>
</dbReference>
<dbReference type="KEGG" id="asem:NNL22_07825"/>
<evidence type="ECO:0000256" key="1">
    <source>
        <dbReference type="ARBA" id="ARBA00004496"/>
    </source>
</evidence>
<feature type="active site" description="Proton acceptor" evidence="9">
    <location>
        <position position="68"/>
    </location>
</feature>
<feature type="site" description="Important for substrate specificity" evidence="9">
    <location>
        <position position="11"/>
    </location>
</feature>
<evidence type="ECO:0000256" key="7">
    <source>
        <dbReference type="ARBA" id="ARBA00060749"/>
    </source>
</evidence>
<dbReference type="GO" id="GO:0009117">
    <property type="term" value="P:nucleotide metabolic process"/>
    <property type="evidence" value="ECO:0007669"/>
    <property type="project" value="UniProtKB-KW"/>
</dbReference>
<evidence type="ECO:0000256" key="9">
    <source>
        <dbReference type="HAMAP-Rule" id="MF_00528"/>
    </source>
</evidence>
<dbReference type="PIRSF" id="PIRSF006305">
    <property type="entry name" value="Maf"/>
    <property type="match status" value="1"/>
</dbReference>
<dbReference type="AlphaFoldDB" id="A0A9E8KQV2"/>
<organism evidence="10 11">
    <name type="scientific">Alkalimarinus sediminis</name>
    <dbReference type="NCBI Taxonomy" id="1632866"/>
    <lineage>
        <taxon>Bacteria</taxon>
        <taxon>Pseudomonadati</taxon>
        <taxon>Pseudomonadota</taxon>
        <taxon>Gammaproteobacteria</taxon>
        <taxon>Alteromonadales</taxon>
        <taxon>Alteromonadaceae</taxon>
        <taxon>Alkalimarinus</taxon>
    </lineage>
</organism>
<evidence type="ECO:0000256" key="4">
    <source>
        <dbReference type="ARBA" id="ARBA00023080"/>
    </source>
</evidence>
<accession>A0A9E8KQV2</accession>
<name>A0A9E8KQV2_9ALTE</name>
<dbReference type="EMBL" id="CP101527">
    <property type="protein sequence ID" value="UZW76808.1"/>
    <property type="molecule type" value="Genomic_DNA"/>
</dbReference>
<comment type="subcellular location">
    <subcellularLocation>
        <location evidence="1 9">Cytoplasm</location>
    </subcellularLocation>
</comment>
<evidence type="ECO:0000256" key="5">
    <source>
        <dbReference type="ARBA" id="ARBA00050213"/>
    </source>
</evidence>
<dbReference type="NCBIfam" id="TIGR00172">
    <property type="entry name" value="maf"/>
    <property type="match status" value="1"/>
</dbReference>
<keyword evidence="11" id="KW-1185">Reference proteome</keyword>
<dbReference type="PANTHER" id="PTHR43213:SF10">
    <property type="entry name" value="7-METHYL-GTP PYROPHOSPHATASE"/>
    <property type="match status" value="1"/>
</dbReference>
<feature type="site" description="Important for substrate specificity" evidence="9">
    <location>
        <position position="154"/>
    </location>
</feature>
<dbReference type="PANTHER" id="PTHR43213">
    <property type="entry name" value="BIFUNCTIONAL DTTP/UTP PYROPHOSPHATASE/METHYLTRANSFERASE PROTEIN-RELATED"/>
    <property type="match status" value="1"/>
</dbReference>
<dbReference type="InterPro" id="IPR029001">
    <property type="entry name" value="ITPase-like_fam"/>
</dbReference>
<protein>
    <recommendedName>
        <fullName evidence="8 9">7-methyl-GTP pyrophosphatase</fullName>
        <shortName evidence="9">m(7)GTP pyrophosphatase</shortName>
        <ecNumber evidence="9">3.6.1.-</ecNumber>
    </recommendedName>
</protein>
<evidence type="ECO:0000313" key="11">
    <source>
        <dbReference type="Proteomes" id="UP001164472"/>
    </source>
</evidence>
<dbReference type="InterPro" id="IPR003697">
    <property type="entry name" value="Maf-like"/>
</dbReference>
<dbReference type="FunFam" id="3.90.950.10:FF:000005">
    <property type="entry name" value="7-methyl-GTP pyrophosphatase"/>
    <property type="match status" value="1"/>
</dbReference>
<comment type="catalytic activity">
    <reaction evidence="5 9">
        <text>N(7)-methyl-GTP + H2O = N(7)-methyl-GMP + diphosphate + H(+)</text>
        <dbReference type="Rhea" id="RHEA:58744"/>
        <dbReference type="ChEBI" id="CHEBI:15377"/>
        <dbReference type="ChEBI" id="CHEBI:15378"/>
        <dbReference type="ChEBI" id="CHEBI:33019"/>
        <dbReference type="ChEBI" id="CHEBI:58285"/>
        <dbReference type="ChEBI" id="CHEBI:87133"/>
    </reaction>
</comment>
<dbReference type="Pfam" id="PF02545">
    <property type="entry name" value="Maf"/>
    <property type="match status" value="1"/>
</dbReference>
<reference evidence="10" key="1">
    <citation type="submission" date="2022-07" db="EMBL/GenBank/DDBJ databases">
        <title>Alkalimarinus sp. nov., isolated from gut of a Alitta virens.</title>
        <authorList>
            <person name="Yang A.I."/>
            <person name="Shin N.-R."/>
        </authorList>
    </citation>
    <scope>NUCLEOTIDE SEQUENCE</scope>
    <source>
        <strain evidence="10">FA028</strain>
    </source>
</reference>
<evidence type="ECO:0000313" key="10">
    <source>
        <dbReference type="EMBL" id="UZW76808.1"/>
    </source>
</evidence>
<comment type="similarity">
    <text evidence="7 9">Belongs to the Maf family. YceF subfamily.</text>
</comment>
<keyword evidence="3 9" id="KW-0378">Hydrolase</keyword>
<keyword evidence="2 9" id="KW-0963">Cytoplasm</keyword>
<dbReference type="GO" id="GO:0047429">
    <property type="term" value="F:nucleoside triphosphate diphosphatase activity"/>
    <property type="evidence" value="ECO:0007669"/>
    <property type="project" value="InterPro"/>
</dbReference>
<evidence type="ECO:0000256" key="6">
    <source>
        <dbReference type="ARBA" id="ARBA00053369"/>
    </source>
</evidence>
<dbReference type="EC" id="3.6.1.-" evidence="9"/>